<dbReference type="PANTHER" id="PTHR12801:SF158">
    <property type="entry name" value="RNA EXONUCLEASE 4"/>
    <property type="match status" value="1"/>
</dbReference>
<dbReference type="AlphaFoldDB" id="W5JUY1"/>
<feature type="domain" description="Exonuclease" evidence="8">
    <location>
        <begin position="57"/>
        <end position="219"/>
    </location>
</feature>
<dbReference type="EMBL" id="ADMH02000419">
    <property type="protein sequence ID" value="ETN66579.1"/>
    <property type="molecule type" value="Genomic_DNA"/>
</dbReference>
<dbReference type="FunFam" id="3.30.420.10:FF:000007">
    <property type="entry name" value="Interferon-stimulated exonuclease gene 20"/>
    <property type="match status" value="1"/>
</dbReference>
<protein>
    <recommendedName>
        <fullName evidence="3">RNA exonuclease 4</fullName>
    </recommendedName>
</protein>
<reference evidence="9" key="3">
    <citation type="journal article" date="2013" name="Nucleic Acids Res.">
        <title>The genome of Anopheles darlingi, the main neotropical malaria vector.</title>
        <authorList>
            <person name="Marinotti O."/>
            <person name="Cerqueira G.C."/>
            <person name="de Almeida L.G."/>
            <person name="Ferro M.I."/>
            <person name="Loreto E.L."/>
            <person name="Zaha A."/>
            <person name="Teixeira S.M."/>
            <person name="Wespiser A.R."/>
            <person name="Almeida E Silva A."/>
            <person name="Schlindwein A.D."/>
            <person name="Pacheco A.C."/>
            <person name="Silva A.L."/>
            <person name="Graveley B.R."/>
            <person name="Walenz B.P."/>
            <person name="Lima Bde A."/>
            <person name="Ribeiro C.A."/>
            <person name="Nunes-Silva C.G."/>
            <person name="de Carvalho C.R."/>
            <person name="Soares C.M."/>
            <person name="de Menezes C.B."/>
            <person name="Matiolli C."/>
            <person name="Caffrey D."/>
            <person name="Araujo D.A."/>
            <person name="de Oliveira D.M."/>
            <person name="Golenbock D."/>
            <person name="Grisard E.C."/>
            <person name="Fantinatti-Garboggini F."/>
            <person name="de Carvalho F.M."/>
            <person name="Barcellos F.G."/>
            <person name="Prosdocimi F."/>
            <person name="May G."/>
            <person name="Azevedo Junior G.M."/>
            <person name="Guimaraes G.M."/>
            <person name="Goldman G.H."/>
            <person name="Padilha I.Q."/>
            <person name="Batista Jda S."/>
            <person name="Ferro J.A."/>
            <person name="Ribeiro J.M."/>
            <person name="Fietto J.L."/>
            <person name="Dabbas K.M."/>
            <person name="Cerdeira L."/>
            <person name="Agnez-Lima L.F."/>
            <person name="Brocchi M."/>
            <person name="de Carvalho M.O."/>
            <person name="Teixeira Mde M."/>
            <person name="Diniz Maia Mde M."/>
            <person name="Goldman M.H."/>
            <person name="Cruz Schneider M.P."/>
            <person name="Felipe M.S."/>
            <person name="Hungria M."/>
            <person name="Nicolas M.F."/>
            <person name="Pereira M."/>
            <person name="Montes M.A."/>
            <person name="Cantao M.E."/>
            <person name="Vincentz M."/>
            <person name="Rafael M.S."/>
            <person name="Silverman N."/>
            <person name="Stoco P.H."/>
            <person name="Souza R.C."/>
            <person name="Vicentini R."/>
            <person name="Gazzinelli R.T."/>
            <person name="Neves Rde O."/>
            <person name="Silva R."/>
            <person name="Astolfi-Filho S."/>
            <person name="Maciel T.E."/>
            <person name="Urmenyi T.P."/>
            <person name="Tadei W.P."/>
            <person name="Camargo E.P."/>
            <person name="de Vasconcelos A.T."/>
        </authorList>
    </citation>
    <scope>NUCLEOTIDE SEQUENCE</scope>
</reference>
<comment type="subcellular location">
    <subcellularLocation>
        <location evidence="1">Nucleus</location>
    </subcellularLocation>
</comment>
<comment type="similarity">
    <text evidence="2">Belongs to the REXO4 family.</text>
</comment>
<dbReference type="SMART" id="SM00479">
    <property type="entry name" value="EXOIII"/>
    <property type="match status" value="1"/>
</dbReference>
<evidence type="ECO:0000256" key="4">
    <source>
        <dbReference type="ARBA" id="ARBA00022722"/>
    </source>
</evidence>
<dbReference type="GO" id="GO:0005634">
    <property type="term" value="C:nucleus"/>
    <property type="evidence" value="ECO:0007669"/>
    <property type="project" value="UniProtKB-SubCell"/>
</dbReference>
<dbReference type="eggNOG" id="KOG2249">
    <property type="taxonomic scope" value="Eukaryota"/>
</dbReference>
<evidence type="ECO:0000313" key="10">
    <source>
        <dbReference type="EnsemblMetazoa" id="ADAC001634-PA"/>
    </source>
</evidence>
<reference evidence="9" key="2">
    <citation type="submission" date="2010-05" db="EMBL/GenBank/DDBJ databases">
        <authorList>
            <person name="Almeida L.G."/>
            <person name="Nicolas M.F."/>
            <person name="Souza R.C."/>
            <person name="Vasconcelos A.T.R."/>
        </authorList>
    </citation>
    <scope>NUCLEOTIDE SEQUENCE</scope>
</reference>
<dbReference type="EnsemblMetazoa" id="ADAC001634-RA">
    <property type="protein sequence ID" value="ADAC001634-PA"/>
    <property type="gene ID" value="ADAC001634"/>
</dbReference>
<evidence type="ECO:0000313" key="9">
    <source>
        <dbReference type="EMBL" id="ETN66579.1"/>
    </source>
</evidence>
<sequence length="227" mass="25666">MPRQNSTAHVDQTVLRIGQLSLDEARNRGTEPKKHVQAKMQLSELDQLSVNPSLLTNRIALDCEMVGVGIDAKEHMLARVSLVNEHGVVLVDCHVKPQQPVKDYRTPISGIRPEEMEAGFDFAPIRELVRQLIRGRILVGHALKNDLAVLKLGHPKYNIRDTSRYKPICKKIHAHGTPSLKTLTKQLLGKDIQEGMHDSVEDARAAMKIYLLFEEGWEKSVKQSRKY</sequence>
<evidence type="ECO:0000256" key="6">
    <source>
        <dbReference type="ARBA" id="ARBA00022839"/>
    </source>
</evidence>
<dbReference type="GO" id="GO:0003676">
    <property type="term" value="F:nucleic acid binding"/>
    <property type="evidence" value="ECO:0007669"/>
    <property type="project" value="InterPro"/>
</dbReference>
<dbReference type="PANTHER" id="PTHR12801">
    <property type="entry name" value="RNA EXONUCLEASE REXO1 / RECO3 FAMILY MEMBER-RELATED"/>
    <property type="match status" value="1"/>
</dbReference>
<reference evidence="9 11" key="1">
    <citation type="journal article" date="2010" name="BMC Genomics">
        <title>Combination of measures distinguishes pre-miRNAs from other stem-loops in the genome of the newly sequenced Anopheles darlingi.</title>
        <authorList>
            <person name="Mendes N.D."/>
            <person name="Freitas A.T."/>
            <person name="Vasconcelos A.T."/>
            <person name="Sagot M.F."/>
        </authorList>
    </citation>
    <scope>NUCLEOTIDE SEQUENCE</scope>
</reference>
<dbReference type="GO" id="GO:0006364">
    <property type="term" value="P:rRNA processing"/>
    <property type="evidence" value="ECO:0007669"/>
    <property type="project" value="InterPro"/>
</dbReference>
<dbReference type="InterPro" id="IPR037431">
    <property type="entry name" value="REX4_DEDDh_dom"/>
</dbReference>
<dbReference type="InterPro" id="IPR047021">
    <property type="entry name" value="REXO1/3/4-like"/>
</dbReference>
<dbReference type="HOGENOM" id="CLU_022453_3_1_1"/>
<dbReference type="Proteomes" id="UP000000673">
    <property type="component" value="Unassembled WGS sequence"/>
</dbReference>
<dbReference type="STRING" id="43151.W5JUY1"/>
<evidence type="ECO:0000256" key="2">
    <source>
        <dbReference type="ARBA" id="ARBA00010489"/>
    </source>
</evidence>
<evidence type="ECO:0000313" key="11">
    <source>
        <dbReference type="Proteomes" id="UP000000673"/>
    </source>
</evidence>
<dbReference type="Gene3D" id="3.30.420.10">
    <property type="entry name" value="Ribonuclease H-like superfamily/Ribonuclease H"/>
    <property type="match status" value="1"/>
</dbReference>
<keyword evidence="7" id="KW-0539">Nucleus</keyword>
<dbReference type="InterPro" id="IPR036397">
    <property type="entry name" value="RNaseH_sf"/>
</dbReference>
<name>W5JUY1_ANODA</name>
<proteinExistence type="inferred from homology"/>
<dbReference type="InterPro" id="IPR013520">
    <property type="entry name" value="Ribonucl_H"/>
</dbReference>
<reference evidence="10" key="4">
    <citation type="submission" date="2015-06" db="UniProtKB">
        <authorList>
            <consortium name="EnsemblMetazoa"/>
        </authorList>
    </citation>
    <scope>IDENTIFICATION</scope>
</reference>
<evidence type="ECO:0000259" key="8">
    <source>
        <dbReference type="SMART" id="SM00479"/>
    </source>
</evidence>
<keyword evidence="4" id="KW-0540">Nuclease</keyword>
<evidence type="ECO:0000256" key="5">
    <source>
        <dbReference type="ARBA" id="ARBA00022801"/>
    </source>
</evidence>
<evidence type="ECO:0000256" key="7">
    <source>
        <dbReference type="ARBA" id="ARBA00023242"/>
    </source>
</evidence>
<dbReference type="OrthoDB" id="8191639at2759"/>
<dbReference type="CDD" id="cd06144">
    <property type="entry name" value="REX4_like"/>
    <property type="match status" value="1"/>
</dbReference>
<keyword evidence="6 9" id="KW-0269">Exonuclease</keyword>
<organism evidence="9">
    <name type="scientific">Anopheles darlingi</name>
    <name type="common">Mosquito</name>
    <dbReference type="NCBI Taxonomy" id="43151"/>
    <lineage>
        <taxon>Eukaryota</taxon>
        <taxon>Metazoa</taxon>
        <taxon>Ecdysozoa</taxon>
        <taxon>Arthropoda</taxon>
        <taxon>Hexapoda</taxon>
        <taxon>Insecta</taxon>
        <taxon>Pterygota</taxon>
        <taxon>Neoptera</taxon>
        <taxon>Endopterygota</taxon>
        <taxon>Diptera</taxon>
        <taxon>Nematocera</taxon>
        <taxon>Culicoidea</taxon>
        <taxon>Culicidae</taxon>
        <taxon>Anophelinae</taxon>
        <taxon>Anopheles</taxon>
    </lineage>
</organism>
<dbReference type="VEuPathDB" id="VectorBase:ADAR2_003420"/>
<keyword evidence="5" id="KW-0378">Hydrolase</keyword>
<dbReference type="OMA" id="TSEYKHF"/>
<gene>
    <name evidence="9" type="ORF">AND_001634</name>
</gene>
<dbReference type="SUPFAM" id="SSF53098">
    <property type="entry name" value="Ribonuclease H-like"/>
    <property type="match status" value="1"/>
</dbReference>
<evidence type="ECO:0000256" key="3">
    <source>
        <dbReference type="ARBA" id="ARBA00016937"/>
    </source>
</evidence>
<dbReference type="VEuPathDB" id="VectorBase:ADAC001634"/>
<evidence type="ECO:0000256" key="1">
    <source>
        <dbReference type="ARBA" id="ARBA00004123"/>
    </source>
</evidence>
<keyword evidence="11" id="KW-1185">Reference proteome</keyword>
<accession>W5JUY1</accession>
<dbReference type="GO" id="GO:0008408">
    <property type="term" value="F:3'-5' exonuclease activity"/>
    <property type="evidence" value="ECO:0007669"/>
    <property type="project" value="InterPro"/>
</dbReference>
<dbReference type="FunCoup" id="W5JUY1">
    <property type="interactions" value="1679"/>
</dbReference>
<dbReference type="Pfam" id="PF00929">
    <property type="entry name" value="RNase_T"/>
    <property type="match status" value="1"/>
</dbReference>
<dbReference type="InterPro" id="IPR012337">
    <property type="entry name" value="RNaseH-like_sf"/>
</dbReference>